<organism evidence="2 3">
    <name type="scientific">Panagrolaimus superbus</name>
    <dbReference type="NCBI Taxonomy" id="310955"/>
    <lineage>
        <taxon>Eukaryota</taxon>
        <taxon>Metazoa</taxon>
        <taxon>Ecdysozoa</taxon>
        <taxon>Nematoda</taxon>
        <taxon>Chromadorea</taxon>
        <taxon>Rhabditida</taxon>
        <taxon>Tylenchina</taxon>
        <taxon>Panagrolaimomorpha</taxon>
        <taxon>Panagrolaimoidea</taxon>
        <taxon>Panagrolaimidae</taxon>
        <taxon>Panagrolaimus</taxon>
    </lineage>
</organism>
<keyword evidence="2" id="KW-1185">Reference proteome</keyword>
<proteinExistence type="predicted"/>
<dbReference type="Proteomes" id="UP000887577">
    <property type="component" value="Unplaced"/>
</dbReference>
<dbReference type="WBParaSite" id="PSU_v2.g17058.t1">
    <property type="protein sequence ID" value="PSU_v2.g17058.t1"/>
    <property type="gene ID" value="PSU_v2.g17058"/>
</dbReference>
<protein>
    <submittedName>
        <fullName evidence="3">Uncharacterized protein</fullName>
    </submittedName>
</protein>
<sequence>MSSSYSRDLYFSEKHKQEIIKICVNTPKLSINTLINFCRETEEEIQASRRMSSFQGSDHENFEDQRQSSHGYFPLEKRSAVFSPKQKLVHTLKPYIPRSPVGSQQRTHLTAKDIDDIRLCFIEFIFVSTLSPITCEDLGFLSAKSGLPMSFDDLVSLFGYFCFAPILREMPEFYFLDVYLDKDSKLCVPEKAVQISIAETAFLEPDMIQFKAWKTLIRDVGQIKRVWNEVVYRDIEYDYEQTQAVEFWAKIDIKRKELFGDETNEEEITDDRGNDDWDDNVITEKLSDSKIDKDEEKEIVKEKVLDNNEADSKIDDDKTFDKDAEAGDDEFEEIGTEVSEMNKDDSISSNILATDESSNSVFSSFLKDQPALKTPTVEEISVDTPTKFRKRAIPDGPESDEEEYRLENYPARNENILFNFVSTNDQKTTDAEKTKNESDDENAEIVQYSDEEIVDDCKILK</sequence>
<feature type="compositionally biased region" description="Basic and acidic residues" evidence="1">
    <location>
        <begin position="427"/>
        <end position="437"/>
    </location>
</feature>
<evidence type="ECO:0000313" key="2">
    <source>
        <dbReference type="Proteomes" id="UP000887577"/>
    </source>
</evidence>
<reference evidence="3" key="1">
    <citation type="submission" date="2022-11" db="UniProtKB">
        <authorList>
            <consortium name="WormBaseParasite"/>
        </authorList>
    </citation>
    <scope>IDENTIFICATION</scope>
</reference>
<name>A0A914YA18_9BILA</name>
<accession>A0A914YA18</accession>
<evidence type="ECO:0000313" key="3">
    <source>
        <dbReference type="WBParaSite" id="PSU_v2.g17058.t1"/>
    </source>
</evidence>
<feature type="region of interest" description="Disordered" evidence="1">
    <location>
        <begin position="421"/>
        <end position="445"/>
    </location>
</feature>
<dbReference type="AlphaFoldDB" id="A0A914YA18"/>
<evidence type="ECO:0000256" key="1">
    <source>
        <dbReference type="SAM" id="MobiDB-lite"/>
    </source>
</evidence>